<dbReference type="PATRIC" id="fig|649747.3.peg.1539"/>
<comment type="caution">
    <text evidence="2">The sequence shown here is derived from an EMBL/GenBank/DDBJ whole genome shotgun (WGS) entry which is preliminary data.</text>
</comment>
<dbReference type="eggNOG" id="COG3039">
    <property type="taxonomic scope" value="Bacteria"/>
</dbReference>
<dbReference type="STRING" id="649747.HMPREF0083_01700"/>
<organism evidence="2 3">
    <name type="scientific">Aneurinibacillus aneurinilyticus ATCC 12856</name>
    <dbReference type="NCBI Taxonomy" id="649747"/>
    <lineage>
        <taxon>Bacteria</taxon>
        <taxon>Bacillati</taxon>
        <taxon>Bacillota</taxon>
        <taxon>Bacilli</taxon>
        <taxon>Bacillales</taxon>
        <taxon>Paenibacillaceae</taxon>
        <taxon>Aneurinibacillus group</taxon>
        <taxon>Aneurinibacillus</taxon>
    </lineage>
</organism>
<sequence>MALDVTPAHVNDGDLAPKLMEKVAGKTKVNFFVLDAGYDQLKNYETARNLKAQAIIPMNLRNEKEPPSGMTSNGTPCCSMGFAMTYWGVDGNQLKFRCPHATGKANCLLGMAACSSSNYGMVVKIDVNEDLRRYCSPHRDTKRWKELYNERTSVERCNSRMKVHLTADDMHIWGIEKVKTHQYLNAIVLLASALAVANNQKKAVA</sequence>
<dbReference type="GO" id="GO:0004803">
    <property type="term" value="F:transposase activity"/>
    <property type="evidence" value="ECO:0007669"/>
    <property type="project" value="InterPro"/>
</dbReference>
<dbReference type="HOGENOM" id="CLU_045384_0_0_9"/>
<dbReference type="Pfam" id="PF01609">
    <property type="entry name" value="DDE_Tnp_1"/>
    <property type="match status" value="1"/>
</dbReference>
<proteinExistence type="predicted"/>
<accession>U1X6P6</accession>
<evidence type="ECO:0000313" key="2">
    <source>
        <dbReference type="EMBL" id="ERI10208.1"/>
    </source>
</evidence>
<feature type="domain" description="Transposase IS4-like" evidence="1">
    <location>
        <begin position="2"/>
        <end position="189"/>
    </location>
</feature>
<keyword evidence="3" id="KW-1185">Reference proteome</keyword>
<dbReference type="GO" id="GO:0006313">
    <property type="term" value="P:DNA transposition"/>
    <property type="evidence" value="ECO:0007669"/>
    <property type="project" value="InterPro"/>
</dbReference>
<dbReference type="AlphaFoldDB" id="U1X6P6"/>
<dbReference type="InterPro" id="IPR002559">
    <property type="entry name" value="Transposase_11"/>
</dbReference>
<gene>
    <name evidence="2" type="ORF">HMPREF0083_01700</name>
</gene>
<dbReference type="Proteomes" id="UP000016511">
    <property type="component" value="Unassembled WGS sequence"/>
</dbReference>
<reference evidence="2 3" key="1">
    <citation type="submission" date="2013-08" db="EMBL/GenBank/DDBJ databases">
        <authorList>
            <person name="Weinstock G."/>
            <person name="Sodergren E."/>
            <person name="Wylie T."/>
            <person name="Fulton L."/>
            <person name="Fulton R."/>
            <person name="Fronick C."/>
            <person name="O'Laughlin M."/>
            <person name="Godfrey J."/>
            <person name="Miner T."/>
            <person name="Herter B."/>
            <person name="Appelbaum E."/>
            <person name="Cordes M."/>
            <person name="Lek S."/>
            <person name="Wollam A."/>
            <person name="Pepin K.H."/>
            <person name="Palsikar V.B."/>
            <person name="Mitreva M."/>
            <person name="Wilson R.K."/>
        </authorList>
    </citation>
    <scope>NUCLEOTIDE SEQUENCE [LARGE SCALE GENOMIC DNA]</scope>
    <source>
        <strain evidence="2 3">ATCC 12856</strain>
    </source>
</reference>
<name>U1X6P6_ANEAE</name>
<dbReference type="EMBL" id="AWSJ01000114">
    <property type="protein sequence ID" value="ERI10208.1"/>
    <property type="molecule type" value="Genomic_DNA"/>
</dbReference>
<dbReference type="GO" id="GO:0003677">
    <property type="term" value="F:DNA binding"/>
    <property type="evidence" value="ECO:0007669"/>
    <property type="project" value="InterPro"/>
</dbReference>
<protein>
    <recommendedName>
        <fullName evidence="1">Transposase IS4-like domain-containing protein</fullName>
    </recommendedName>
</protein>
<evidence type="ECO:0000313" key="3">
    <source>
        <dbReference type="Proteomes" id="UP000016511"/>
    </source>
</evidence>
<evidence type="ECO:0000259" key="1">
    <source>
        <dbReference type="Pfam" id="PF01609"/>
    </source>
</evidence>